<feature type="domain" description="Peptidase S24/S26A/S26B/S26C" evidence="16">
    <location>
        <begin position="40"/>
        <end position="101"/>
    </location>
</feature>
<keyword evidence="11" id="KW-0735">Signal-anchor</keyword>
<dbReference type="InterPro" id="IPR001733">
    <property type="entry name" value="Peptidase_S26B"/>
</dbReference>
<dbReference type="InterPro" id="IPR036286">
    <property type="entry name" value="LexA/Signal_pep-like_sf"/>
</dbReference>
<keyword evidence="12 15" id="KW-1133">Transmembrane helix</keyword>
<dbReference type="AlphaFoldDB" id="A0A7S2TM11"/>
<feature type="transmembrane region" description="Helical" evidence="15">
    <location>
        <begin position="20"/>
        <end position="37"/>
    </location>
</feature>
<evidence type="ECO:0000313" key="17">
    <source>
        <dbReference type="EMBL" id="CAD9758457.1"/>
    </source>
</evidence>
<dbReference type="FunFam" id="2.10.109.10:FF:000003">
    <property type="entry name" value="Signal peptidase complex catalytic subunit SEC11"/>
    <property type="match status" value="1"/>
</dbReference>
<dbReference type="PANTHER" id="PTHR10806:SF6">
    <property type="entry name" value="SIGNAL PEPTIDASE COMPLEX CATALYTIC SUBUNIT SEC11"/>
    <property type="match status" value="1"/>
</dbReference>
<evidence type="ECO:0000256" key="7">
    <source>
        <dbReference type="ARBA" id="ARBA00022670"/>
    </source>
</evidence>
<evidence type="ECO:0000256" key="6">
    <source>
        <dbReference type="ARBA" id="ARBA00021755"/>
    </source>
</evidence>
<evidence type="ECO:0000256" key="14">
    <source>
        <dbReference type="ARBA" id="ARBA00045533"/>
    </source>
</evidence>
<comment type="function">
    <text evidence="14">Catalytic component of the signal peptidase complex (SPC) which catalyzes the cleavage of N-terminal signal sequences from nascent proteins as they are translocated into the lumen of the endoplasmic reticulum. Specifically cleaves N-terminal signal peptides that contain a hydrophobic alpha-helix (h-region) shorter than 18-20 amino acids.</text>
</comment>
<evidence type="ECO:0000256" key="5">
    <source>
        <dbReference type="ARBA" id="ARBA00019685"/>
    </source>
</evidence>
<keyword evidence="8 15" id="KW-0812">Transmembrane</keyword>
<gene>
    <name evidence="17" type="ORF">LSP00402_LOCUS7195</name>
</gene>
<sequence>MDKLQDMYHTVRSMDRRKAAHQLINLGMVVLSALMIWKGLIVVTSGEAPVVVVLSGSMETAFKRGDILFLMGGSTGPLKAGDIVVFKVKGRDIPIVHRVMEIHVKPNGKSRILTKGDNNPVDDRGLYHAGQLWLSQSDVIGRATGYLPYVGMVTITLTDYPYLKYLLVGLMCLFVLTGREEE</sequence>
<comment type="similarity">
    <text evidence="3">Belongs to the peptidase S26B family.</text>
</comment>
<keyword evidence="9" id="KW-0378">Hydrolase</keyword>
<dbReference type="CDD" id="cd06530">
    <property type="entry name" value="S26_SPase_I"/>
    <property type="match status" value="1"/>
</dbReference>
<dbReference type="Gene3D" id="2.10.109.10">
    <property type="entry name" value="Umud Fragment, subunit A"/>
    <property type="match status" value="1"/>
</dbReference>
<evidence type="ECO:0000256" key="10">
    <source>
        <dbReference type="ARBA" id="ARBA00022824"/>
    </source>
</evidence>
<dbReference type="GO" id="GO:0005787">
    <property type="term" value="C:signal peptidase complex"/>
    <property type="evidence" value="ECO:0007669"/>
    <property type="project" value="TreeGrafter"/>
</dbReference>
<evidence type="ECO:0000256" key="4">
    <source>
        <dbReference type="ARBA" id="ARBA00013208"/>
    </source>
</evidence>
<dbReference type="EC" id="3.4.21.89" evidence="4"/>
<dbReference type="SUPFAM" id="SSF51306">
    <property type="entry name" value="LexA/Signal peptidase"/>
    <property type="match status" value="1"/>
</dbReference>
<evidence type="ECO:0000256" key="13">
    <source>
        <dbReference type="ARBA" id="ARBA00023136"/>
    </source>
</evidence>
<dbReference type="Pfam" id="PF00717">
    <property type="entry name" value="Peptidase_S24"/>
    <property type="match status" value="1"/>
</dbReference>
<evidence type="ECO:0000256" key="3">
    <source>
        <dbReference type="ARBA" id="ARBA00011035"/>
    </source>
</evidence>
<dbReference type="InterPro" id="IPR019758">
    <property type="entry name" value="Pept_S26A_signal_pept_1_CS"/>
</dbReference>
<evidence type="ECO:0000256" key="8">
    <source>
        <dbReference type="ARBA" id="ARBA00022692"/>
    </source>
</evidence>
<protein>
    <recommendedName>
        <fullName evidence="5">Signal peptidase complex catalytic subunit SEC11</fullName>
        <ecNumber evidence="4">3.4.21.89</ecNumber>
    </recommendedName>
    <alternativeName>
        <fullName evidence="6">Signal peptidase complex catalytic subunit sec11</fullName>
    </alternativeName>
</protein>
<evidence type="ECO:0000256" key="11">
    <source>
        <dbReference type="ARBA" id="ARBA00022968"/>
    </source>
</evidence>
<comment type="subcellular location">
    <subcellularLocation>
        <location evidence="2">Endoplasmic reticulum membrane</location>
        <topology evidence="2">Single-pass type II membrane protein</topology>
    </subcellularLocation>
</comment>
<evidence type="ECO:0000256" key="1">
    <source>
        <dbReference type="ARBA" id="ARBA00000677"/>
    </source>
</evidence>
<accession>A0A7S2TM11</accession>
<dbReference type="EMBL" id="HBHP01011584">
    <property type="protein sequence ID" value="CAD9758457.1"/>
    <property type="molecule type" value="Transcribed_RNA"/>
</dbReference>
<dbReference type="PROSITE" id="PS00761">
    <property type="entry name" value="SPASE_I_3"/>
    <property type="match status" value="1"/>
</dbReference>
<dbReference type="InterPro" id="IPR015927">
    <property type="entry name" value="Peptidase_S24_S26A/B/C"/>
</dbReference>
<evidence type="ECO:0000256" key="2">
    <source>
        <dbReference type="ARBA" id="ARBA00004648"/>
    </source>
</evidence>
<name>A0A7S2TM11_9EUKA</name>
<proteinExistence type="inferred from homology"/>
<dbReference type="GO" id="GO:0006465">
    <property type="term" value="P:signal peptide processing"/>
    <property type="evidence" value="ECO:0007669"/>
    <property type="project" value="InterPro"/>
</dbReference>
<dbReference type="PRINTS" id="PR00728">
    <property type="entry name" value="SIGNALPTASE"/>
</dbReference>
<evidence type="ECO:0000259" key="16">
    <source>
        <dbReference type="Pfam" id="PF00717"/>
    </source>
</evidence>
<dbReference type="NCBIfam" id="TIGR02228">
    <property type="entry name" value="sigpep_I_arch"/>
    <property type="match status" value="1"/>
</dbReference>
<dbReference type="GO" id="GO:0004252">
    <property type="term" value="F:serine-type endopeptidase activity"/>
    <property type="evidence" value="ECO:0007669"/>
    <property type="project" value="InterPro"/>
</dbReference>
<keyword evidence="13 15" id="KW-0472">Membrane</keyword>
<dbReference type="PANTHER" id="PTHR10806">
    <property type="entry name" value="SIGNAL PEPTIDASE COMPLEX CATALYTIC SUBUNIT SEC11"/>
    <property type="match status" value="1"/>
</dbReference>
<evidence type="ECO:0000256" key="12">
    <source>
        <dbReference type="ARBA" id="ARBA00022989"/>
    </source>
</evidence>
<keyword evidence="7" id="KW-0645">Protease</keyword>
<keyword evidence="10" id="KW-0256">Endoplasmic reticulum</keyword>
<evidence type="ECO:0000256" key="9">
    <source>
        <dbReference type="ARBA" id="ARBA00022801"/>
    </source>
</evidence>
<dbReference type="InterPro" id="IPR019533">
    <property type="entry name" value="Peptidase_S26"/>
</dbReference>
<evidence type="ECO:0000256" key="15">
    <source>
        <dbReference type="SAM" id="Phobius"/>
    </source>
</evidence>
<comment type="catalytic activity">
    <reaction evidence="1">
        <text>Cleavage of hydrophobic, N-terminal signal or leader sequences from secreted and periplasmic proteins.</text>
        <dbReference type="EC" id="3.4.21.89"/>
    </reaction>
</comment>
<organism evidence="17">
    <name type="scientific">Lotharella oceanica</name>
    <dbReference type="NCBI Taxonomy" id="641309"/>
    <lineage>
        <taxon>Eukaryota</taxon>
        <taxon>Sar</taxon>
        <taxon>Rhizaria</taxon>
        <taxon>Cercozoa</taxon>
        <taxon>Chlorarachniophyceae</taxon>
        <taxon>Lotharella</taxon>
    </lineage>
</organism>
<dbReference type="GO" id="GO:0009003">
    <property type="term" value="F:signal peptidase activity"/>
    <property type="evidence" value="ECO:0007669"/>
    <property type="project" value="UniProtKB-EC"/>
</dbReference>
<reference evidence="17" key="1">
    <citation type="submission" date="2021-01" db="EMBL/GenBank/DDBJ databases">
        <authorList>
            <person name="Corre E."/>
            <person name="Pelletier E."/>
            <person name="Niang G."/>
            <person name="Scheremetjew M."/>
            <person name="Finn R."/>
            <person name="Kale V."/>
            <person name="Holt S."/>
            <person name="Cochrane G."/>
            <person name="Meng A."/>
            <person name="Brown T."/>
            <person name="Cohen L."/>
        </authorList>
    </citation>
    <scope>NUCLEOTIDE SEQUENCE</scope>
    <source>
        <strain evidence="17">CCMP622</strain>
    </source>
</reference>